<dbReference type="Gene3D" id="3.90.550.10">
    <property type="entry name" value="Spore Coat Polysaccharide Biosynthesis Protein SpsA, Chain A"/>
    <property type="match status" value="1"/>
</dbReference>
<dbReference type="InterPro" id="IPR002495">
    <property type="entry name" value="Glyco_trans_8"/>
</dbReference>
<name>A0A9D9HKH9_9BACT</name>
<sequence>MNKIAIAFAFDSRLLMPASVCISSLLMSADNDTFYDIYIIHSADESFKGSLLDSIPVHYSRCSISYRAVDSRFASAYQVRGITVATYYRLMLPELVPEYDKIIYSDVDIIFRTDLGKVYNVDLGSNLIAAALDLGMNLGKDGLKHISSVQGLCPGQYLQAGLLLLNLKQMREEDMVNKFMSLADRRFRFQDQDILNMACAGRISWLEPKYNMTDYSFYYGMRHRDEVSGLMDLRQIDEGMKSGNLHFNGHKPWKGYSVNFDIWWEYYRKSPFFDPEFYFEFFYRRLEEYDRLPLWKRIKILARYFVFGRKKD</sequence>
<dbReference type="PANTHER" id="PTHR13778:SF47">
    <property type="entry name" value="LIPOPOLYSACCHARIDE 1,3-GALACTOSYLTRANSFERASE"/>
    <property type="match status" value="1"/>
</dbReference>
<dbReference type="Proteomes" id="UP000823617">
    <property type="component" value="Unassembled WGS sequence"/>
</dbReference>
<reference evidence="4" key="1">
    <citation type="submission" date="2020-10" db="EMBL/GenBank/DDBJ databases">
        <authorList>
            <person name="Gilroy R."/>
        </authorList>
    </citation>
    <scope>NUCLEOTIDE SEQUENCE</scope>
    <source>
        <strain evidence="4">B1-3475</strain>
    </source>
</reference>
<accession>A0A9D9HKH9</accession>
<organism evidence="4 5">
    <name type="scientific">Candidatus Cryptobacteroides intestinigallinarum</name>
    <dbReference type="NCBI Taxonomy" id="2840767"/>
    <lineage>
        <taxon>Bacteria</taxon>
        <taxon>Pseudomonadati</taxon>
        <taxon>Bacteroidota</taxon>
        <taxon>Bacteroidia</taxon>
        <taxon>Bacteroidales</taxon>
        <taxon>Candidatus Cryptobacteroides</taxon>
    </lineage>
</organism>
<evidence type="ECO:0000313" key="4">
    <source>
        <dbReference type="EMBL" id="MBO8455503.1"/>
    </source>
</evidence>
<protein>
    <submittedName>
        <fullName evidence="4">Glycosyltransferase family 8 protein</fullName>
    </submittedName>
</protein>
<evidence type="ECO:0000256" key="2">
    <source>
        <dbReference type="ARBA" id="ARBA00022679"/>
    </source>
</evidence>
<dbReference type="SUPFAM" id="SSF53448">
    <property type="entry name" value="Nucleotide-diphospho-sugar transferases"/>
    <property type="match status" value="1"/>
</dbReference>
<evidence type="ECO:0000256" key="1">
    <source>
        <dbReference type="ARBA" id="ARBA00022676"/>
    </source>
</evidence>
<comment type="caution">
    <text evidence="4">The sequence shown here is derived from an EMBL/GenBank/DDBJ whole genome shotgun (WGS) entry which is preliminary data.</text>
</comment>
<keyword evidence="1" id="KW-0328">Glycosyltransferase</keyword>
<dbReference type="PANTHER" id="PTHR13778">
    <property type="entry name" value="GLYCOSYLTRANSFERASE 8 DOMAIN-CONTAINING PROTEIN"/>
    <property type="match status" value="1"/>
</dbReference>
<keyword evidence="3" id="KW-0479">Metal-binding</keyword>
<dbReference type="GO" id="GO:0046872">
    <property type="term" value="F:metal ion binding"/>
    <property type="evidence" value="ECO:0007669"/>
    <property type="project" value="UniProtKB-KW"/>
</dbReference>
<evidence type="ECO:0000313" key="5">
    <source>
        <dbReference type="Proteomes" id="UP000823617"/>
    </source>
</evidence>
<reference evidence="4" key="2">
    <citation type="journal article" date="2021" name="PeerJ">
        <title>Extensive microbial diversity within the chicken gut microbiome revealed by metagenomics and culture.</title>
        <authorList>
            <person name="Gilroy R."/>
            <person name="Ravi A."/>
            <person name="Getino M."/>
            <person name="Pursley I."/>
            <person name="Horton D.L."/>
            <person name="Alikhan N.F."/>
            <person name="Baker D."/>
            <person name="Gharbi K."/>
            <person name="Hall N."/>
            <person name="Watson M."/>
            <person name="Adriaenssens E.M."/>
            <person name="Foster-Nyarko E."/>
            <person name="Jarju S."/>
            <person name="Secka A."/>
            <person name="Antonio M."/>
            <person name="Oren A."/>
            <person name="Chaudhuri R.R."/>
            <person name="La Ragione R."/>
            <person name="Hildebrand F."/>
            <person name="Pallen M.J."/>
        </authorList>
    </citation>
    <scope>NUCLEOTIDE SEQUENCE</scope>
    <source>
        <strain evidence="4">B1-3475</strain>
    </source>
</reference>
<dbReference type="GO" id="GO:0016757">
    <property type="term" value="F:glycosyltransferase activity"/>
    <property type="evidence" value="ECO:0007669"/>
    <property type="project" value="UniProtKB-KW"/>
</dbReference>
<dbReference type="Pfam" id="PF01501">
    <property type="entry name" value="Glyco_transf_8"/>
    <property type="match status" value="1"/>
</dbReference>
<dbReference type="EMBL" id="JADIMK010000038">
    <property type="protein sequence ID" value="MBO8455503.1"/>
    <property type="molecule type" value="Genomic_DNA"/>
</dbReference>
<dbReference type="CDD" id="cd04194">
    <property type="entry name" value="GT8_A4GalT_like"/>
    <property type="match status" value="1"/>
</dbReference>
<dbReference type="AlphaFoldDB" id="A0A9D9HKH9"/>
<dbReference type="InterPro" id="IPR029044">
    <property type="entry name" value="Nucleotide-diphossugar_trans"/>
</dbReference>
<dbReference type="InterPro" id="IPR050748">
    <property type="entry name" value="Glycosyltrans_8_dom-fam"/>
</dbReference>
<gene>
    <name evidence="4" type="ORF">IAC08_03760</name>
</gene>
<keyword evidence="2" id="KW-0808">Transferase</keyword>
<evidence type="ECO:0000256" key="3">
    <source>
        <dbReference type="ARBA" id="ARBA00022723"/>
    </source>
</evidence>
<proteinExistence type="predicted"/>